<keyword evidence="3" id="KW-1185">Reference proteome</keyword>
<name>E4NMV2_HALBP</name>
<dbReference type="STRING" id="469382.Hbor_17960"/>
<gene>
    <name evidence="1" type="ordered locus">Hbor_17960</name>
    <name evidence="2" type="ORF">C499_07940</name>
</gene>
<organism evidence="1 3">
    <name type="scientific">Halogeometricum borinquense (strain ATCC 700274 / DSM 11551 / JCM 10706 / KCTC 4070 / PR3)</name>
    <dbReference type="NCBI Taxonomy" id="469382"/>
    <lineage>
        <taxon>Archaea</taxon>
        <taxon>Methanobacteriati</taxon>
        <taxon>Methanobacteriota</taxon>
        <taxon>Stenosarchaea group</taxon>
        <taxon>Halobacteria</taxon>
        <taxon>Halobacteriales</taxon>
        <taxon>Haloferacaceae</taxon>
        <taxon>Halogeometricum</taxon>
    </lineage>
</organism>
<evidence type="ECO:0000313" key="3">
    <source>
        <dbReference type="Proteomes" id="UP000006663"/>
    </source>
</evidence>
<evidence type="ECO:0000313" key="4">
    <source>
        <dbReference type="Proteomes" id="UP000011585"/>
    </source>
</evidence>
<dbReference type="AlphaFoldDB" id="E4NMV2"/>
<dbReference type="EMBL" id="AOHT01000024">
    <property type="protein sequence ID" value="ELY28577.1"/>
    <property type="molecule type" value="Genomic_DNA"/>
</dbReference>
<dbReference type="EMBL" id="CP001690">
    <property type="protein sequence ID" value="ADQ67364.1"/>
    <property type="molecule type" value="Genomic_DNA"/>
</dbReference>
<evidence type="ECO:0000313" key="1">
    <source>
        <dbReference type="EMBL" id="ADQ67364.1"/>
    </source>
</evidence>
<reference evidence="2 4" key="2">
    <citation type="journal article" date="2014" name="PLoS Genet.">
        <title>Phylogenetically driven sequencing of extremely halophilic archaea reveals strategies for static and dynamic osmo-response.</title>
        <authorList>
            <person name="Becker E.A."/>
            <person name="Seitzer P.M."/>
            <person name="Tritt A."/>
            <person name="Larsen D."/>
            <person name="Krusor M."/>
            <person name="Yao A.I."/>
            <person name="Wu D."/>
            <person name="Madern D."/>
            <person name="Eisen J.A."/>
            <person name="Darling A.E."/>
            <person name="Facciotti M.T."/>
        </authorList>
    </citation>
    <scope>NUCLEOTIDE SEQUENCE [LARGE SCALE GENOMIC DNA]</scope>
    <source>
        <strain evidence="2 4">DSM 11551</strain>
    </source>
</reference>
<dbReference type="KEGG" id="hbo:Hbor_17960"/>
<evidence type="ECO:0000313" key="2">
    <source>
        <dbReference type="EMBL" id="ELY28577.1"/>
    </source>
</evidence>
<dbReference type="OrthoDB" id="335771at2157"/>
<dbReference type="HOGENOM" id="CLU_3112927_0_0_2"/>
<proteinExistence type="predicted"/>
<reference evidence="1 3" key="1">
    <citation type="journal article" date="2009" name="Stand. Genomic Sci.">
        <title>Complete genome sequence of Halogeometricum borinquense type strain (PR3).</title>
        <authorList>
            <person name="Malfatti S."/>
            <person name="Tindall B.J."/>
            <person name="Schneider S."/>
            <person name="Fahnrich R."/>
            <person name="Lapidus A."/>
            <person name="Labuttii K."/>
            <person name="Copeland A."/>
            <person name="Glavina Del Rio T."/>
            <person name="Nolan M."/>
            <person name="Chen F."/>
            <person name="Lucas S."/>
            <person name="Tice H."/>
            <person name="Cheng J.F."/>
            <person name="Bruce D."/>
            <person name="Goodwin L."/>
            <person name="Pitluck S."/>
            <person name="Anderson I."/>
            <person name="Pati A."/>
            <person name="Ivanova N."/>
            <person name="Mavromatis K."/>
            <person name="Chen A."/>
            <person name="Palaniappan K."/>
            <person name="D'haeseleer P."/>
            <person name="Goker M."/>
            <person name="Bristow J."/>
            <person name="Eisen J.A."/>
            <person name="Markowitz V."/>
            <person name="Hugenholtz P."/>
            <person name="Kyrpides N.C."/>
            <person name="Klenk H.P."/>
            <person name="Chain P."/>
        </authorList>
    </citation>
    <scope>NUCLEOTIDE SEQUENCE [LARGE SCALE GENOMIC DNA]</scope>
    <source>
        <strain evidence="3">ATCC 700274 / DSM 11551 / JCM 10706 / KCTC 4070 / PR3</strain>
        <strain evidence="1">PR 3</strain>
    </source>
</reference>
<dbReference type="GeneID" id="54124659"/>
<dbReference type="RefSeq" id="WP_006054905.1">
    <property type="nucleotide sequence ID" value="NC_014729.1"/>
</dbReference>
<dbReference type="Proteomes" id="UP000011585">
    <property type="component" value="Unassembled WGS sequence"/>
</dbReference>
<protein>
    <submittedName>
        <fullName evidence="1">Uncharacterized protein</fullName>
    </submittedName>
</protein>
<dbReference type="eggNOG" id="ENOG502N613">
    <property type="taxonomic scope" value="Archaea"/>
</dbReference>
<dbReference type="Proteomes" id="UP000006663">
    <property type="component" value="Chromosome"/>
</dbReference>
<sequence>MPVTVVQDADGRWHRTDILACVESSVVDTSAEQEAEPDELGEELCSKCTW</sequence>
<accession>E4NMV2</accession>